<dbReference type="Ensembl" id="ENSPKIT00000039806.1">
    <property type="protein sequence ID" value="ENSPKIP00000015342.1"/>
    <property type="gene ID" value="ENSPKIG00000002097.1"/>
</dbReference>
<keyword evidence="5" id="KW-1185">Reference proteome</keyword>
<feature type="domain" description="AB hydrolase-1" evidence="3">
    <location>
        <begin position="45"/>
        <end position="147"/>
    </location>
</feature>
<dbReference type="InterPro" id="IPR050266">
    <property type="entry name" value="AB_hydrolase_sf"/>
</dbReference>
<evidence type="ECO:0000259" key="3">
    <source>
        <dbReference type="Pfam" id="PF00561"/>
    </source>
</evidence>
<dbReference type="STRING" id="1676925.ENSPKIP00000015342"/>
<proteinExistence type="inferred from homology"/>
<dbReference type="PANTHER" id="PTHR43798:SF14">
    <property type="entry name" value="SERINE HYDROLASE-LIKE PROTEIN DDB_G0286239"/>
    <property type="match status" value="1"/>
</dbReference>
<reference evidence="4" key="2">
    <citation type="submission" date="2025-09" db="UniProtKB">
        <authorList>
            <consortium name="Ensembl"/>
        </authorList>
    </citation>
    <scope>IDENTIFICATION</scope>
</reference>
<evidence type="ECO:0000256" key="2">
    <source>
        <dbReference type="ARBA" id="ARBA00022801"/>
    </source>
</evidence>
<dbReference type="SUPFAM" id="SSF53474">
    <property type="entry name" value="alpha/beta-Hydrolases"/>
    <property type="match status" value="1"/>
</dbReference>
<dbReference type="GeneTree" id="ENSGT00530000063960"/>
<accession>A0A3B3R9E0</accession>
<dbReference type="PANTHER" id="PTHR43798">
    <property type="entry name" value="MONOACYLGLYCEROL LIPASE"/>
    <property type="match status" value="1"/>
</dbReference>
<dbReference type="Gene3D" id="3.40.50.1820">
    <property type="entry name" value="alpha/beta hydrolase"/>
    <property type="match status" value="1"/>
</dbReference>
<evidence type="ECO:0000313" key="5">
    <source>
        <dbReference type="Proteomes" id="UP000261540"/>
    </source>
</evidence>
<dbReference type="InterPro" id="IPR000073">
    <property type="entry name" value="AB_hydrolase_1"/>
</dbReference>
<dbReference type="Pfam" id="PF00561">
    <property type="entry name" value="Abhydrolase_1"/>
    <property type="match status" value="1"/>
</dbReference>
<comment type="similarity">
    <text evidence="1">Belongs to the AB hydrolase superfamily.</text>
</comment>
<evidence type="ECO:0000256" key="1">
    <source>
        <dbReference type="ARBA" id="ARBA00008645"/>
    </source>
</evidence>
<dbReference type="ESTHER" id="9tele-a0a3b3r9e0">
    <property type="family name" value="SERHL"/>
</dbReference>
<sequence length="357" mass="39419">MIPSLRSVRHFSTTAIMKQVVSELHVSVPWGEIRGQVWGPEHGRPVLCLHGWADNAGSFNTLIPLLPRDWRCVAVDLVGHGLSSHRPAGVLYTFPAYVYDVRQVVEALQWKRFSIIGHSMGGNIAGLFSALYPEMVESVVFLDSFGFLPAELKEMAGLARKGIEEMIEFEKKKDEKRERLYTYEKAVERLMAANPSLSEKSVHILLERGSTQVDGGVVFNRDFRINLTNVVRCSLEQSLELQSRIQAKILVVLAEDGLIKIPSKPEQKRYFSTLLDGFKGLGGRQLTVPGNHHVHLNKPETVASILTDFLEGRASDLAAKLPSSGGVWSLPVLPRTRTAGCTQVECPGTTPTSPGGQ</sequence>
<dbReference type="PRINTS" id="PR00111">
    <property type="entry name" value="ABHYDROLASE"/>
</dbReference>
<organism evidence="4 5">
    <name type="scientific">Paramormyrops kingsleyae</name>
    <dbReference type="NCBI Taxonomy" id="1676925"/>
    <lineage>
        <taxon>Eukaryota</taxon>
        <taxon>Metazoa</taxon>
        <taxon>Chordata</taxon>
        <taxon>Craniata</taxon>
        <taxon>Vertebrata</taxon>
        <taxon>Euteleostomi</taxon>
        <taxon>Actinopterygii</taxon>
        <taxon>Neopterygii</taxon>
        <taxon>Teleostei</taxon>
        <taxon>Osteoglossocephala</taxon>
        <taxon>Osteoglossomorpha</taxon>
        <taxon>Osteoglossiformes</taxon>
        <taxon>Mormyridae</taxon>
        <taxon>Paramormyrops</taxon>
    </lineage>
</organism>
<dbReference type="GO" id="GO:0016787">
    <property type="term" value="F:hydrolase activity"/>
    <property type="evidence" value="ECO:0007669"/>
    <property type="project" value="UniProtKB-KW"/>
</dbReference>
<name>A0A3B3R9E0_9TELE</name>
<evidence type="ECO:0000313" key="4">
    <source>
        <dbReference type="Ensembl" id="ENSPKIP00000015342.1"/>
    </source>
</evidence>
<dbReference type="GO" id="GO:0016020">
    <property type="term" value="C:membrane"/>
    <property type="evidence" value="ECO:0007669"/>
    <property type="project" value="TreeGrafter"/>
</dbReference>
<protein>
    <submittedName>
        <fullName evidence="4">Serine hydrolase like</fullName>
    </submittedName>
</protein>
<dbReference type="Proteomes" id="UP000261540">
    <property type="component" value="Unplaced"/>
</dbReference>
<dbReference type="InterPro" id="IPR029058">
    <property type="entry name" value="AB_hydrolase_fold"/>
</dbReference>
<keyword evidence="2" id="KW-0378">Hydrolase</keyword>
<dbReference type="AlphaFoldDB" id="A0A3B3R9E0"/>
<reference evidence="4" key="1">
    <citation type="submission" date="2025-08" db="UniProtKB">
        <authorList>
            <consortium name="Ensembl"/>
        </authorList>
    </citation>
    <scope>IDENTIFICATION</scope>
</reference>